<dbReference type="EMBL" id="MU006710">
    <property type="protein sequence ID" value="KAF2629337.1"/>
    <property type="molecule type" value="Genomic_DNA"/>
</dbReference>
<dbReference type="Proteomes" id="UP000799754">
    <property type="component" value="Unassembled WGS sequence"/>
</dbReference>
<gene>
    <name evidence="1" type="ORF">BU25DRAFT_316060</name>
</gene>
<accession>A0ACB6S740</accession>
<comment type="caution">
    <text evidence="1">The sequence shown here is derived from an EMBL/GenBank/DDBJ whole genome shotgun (WGS) entry which is preliminary data.</text>
</comment>
<keyword evidence="2" id="KW-1185">Reference proteome</keyword>
<evidence type="ECO:0000313" key="1">
    <source>
        <dbReference type="EMBL" id="KAF2629337.1"/>
    </source>
</evidence>
<evidence type="ECO:0000313" key="2">
    <source>
        <dbReference type="Proteomes" id="UP000799754"/>
    </source>
</evidence>
<feature type="non-terminal residue" evidence="1">
    <location>
        <position position="221"/>
    </location>
</feature>
<organism evidence="1 2">
    <name type="scientific">Macroventuria anomochaeta</name>
    <dbReference type="NCBI Taxonomy" id="301207"/>
    <lineage>
        <taxon>Eukaryota</taxon>
        <taxon>Fungi</taxon>
        <taxon>Dikarya</taxon>
        <taxon>Ascomycota</taxon>
        <taxon>Pezizomycotina</taxon>
        <taxon>Dothideomycetes</taxon>
        <taxon>Pleosporomycetidae</taxon>
        <taxon>Pleosporales</taxon>
        <taxon>Pleosporineae</taxon>
        <taxon>Didymellaceae</taxon>
        <taxon>Macroventuria</taxon>
    </lineage>
</organism>
<sequence>FAEAIGSLCSFGNLQELQLKFAMECAAELDTWIGSKYQQDVNKTPEFRSKVLQTTFKALGEVKTLKVLSIRDLQDHMDRQILKSKIFQSVRGRLTGLHLQIATEIMEQHDLDFAAVHRGFAVDLPELWLKPVLSHLTHLTLYSYTCMWGLYPFVDFREVGTFPSLESLSLGNYTIAHDWQIDWILSHGPTLKQLLLDDCPIIPALRMAGDDKMAKLNFPGL</sequence>
<protein>
    <submittedName>
        <fullName evidence="1">Uncharacterized protein</fullName>
    </submittedName>
</protein>
<proteinExistence type="predicted"/>
<reference evidence="1" key="1">
    <citation type="journal article" date="2020" name="Stud. Mycol.">
        <title>101 Dothideomycetes genomes: a test case for predicting lifestyles and emergence of pathogens.</title>
        <authorList>
            <person name="Haridas S."/>
            <person name="Albert R."/>
            <person name="Binder M."/>
            <person name="Bloem J."/>
            <person name="Labutti K."/>
            <person name="Salamov A."/>
            <person name="Andreopoulos B."/>
            <person name="Baker S."/>
            <person name="Barry K."/>
            <person name="Bills G."/>
            <person name="Bluhm B."/>
            <person name="Cannon C."/>
            <person name="Castanera R."/>
            <person name="Culley D."/>
            <person name="Daum C."/>
            <person name="Ezra D."/>
            <person name="Gonzalez J."/>
            <person name="Henrissat B."/>
            <person name="Kuo A."/>
            <person name="Liang C."/>
            <person name="Lipzen A."/>
            <person name="Lutzoni F."/>
            <person name="Magnuson J."/>
            <person name="Mondo S."/>
            <person name="Nolan M."/>
            <person name="Ohm R."/>
            <person name="Pangilinan J."/>
            <person name="Park H.-J."/>
            <person name="Ramirez L."/>
            <person name="Alfaro M."/>
            <person name="Sun H."/>
            <person name="Tritt A."/>
            <person name="Yoshinaga Y."/>
            <person name="Zwiers L.-H."/>
            <person name="Turgeon B."/>
            <person name="Goodwin S."/>
            <person name="Spatafora J."/>
            <person name="Crous P."/>
            <person name="Grigoriev I."/>
        </authorList>
    </citation>
    <scope>NUCLEOTIDE SEQUENCE</scope>
    <source>
        <strain evidence="1">CBS 525.71</strain>
    </source>
</reference>
<name>A0ACB6S740_9PLEO</name>
<feature type="non-terminal residue" evidence="1">
    <location>
        <position position="1"/>
    </location>
</feature>